<dbReference type="Pfam" id="PF19040">
    <property type="entry name" value="SGNH"/>
    <property type="match status" value="1"/>
</dbReference>
<feature type="transmembrane region" description="Helical" evidence="1">
    <location>
        <begin position="366"/>
        <end position="385"/>
    </location>
</feature>
<sequence>MKVIENVNQYRNDIQGIRAIGALLILTFHIWFNKVSGGVDVFFVVSGFLMTGVLLRAHEKHAAVRPVAFWSHVLKRIAPTAFLVLFTTAIASYFLLPAPLLREFGNELLASAVFTQNLHLMDSSVDYLASALPPSPVQQFWALSVQIQLLFLLPLVLAPLLWFCSKLISPNHRNTVLIVALSILGISSFSYAIYQVNIDPAPAYFNSIARAWQFLVGGLLYLTAPLLSRYLNTVKQTSLAAVGLILLAASAVALPAGASFPGFPALLPVSAALCLLLAGYRGTNAVSRLLGSSLLLAIGAMSFTLYLWHWPILIFYQHFTNSTDVSLVGGIAIIVLALVLSWLTFRFFESPLRLLPIPTKRKSFGLVILCLIPVIAVTALLRIHVLSTHERYIQQLEQAPYALIEKELQLSDLTAQRVDPNELAIAMHYLPSGYSKGCNQHPRNPEVLKCISGDTQSSVVVALVGNSHAAQWEPAITAIAEQYGFQLVTMTKSNCSFGSLEDADESCYQWNDELLEILHQLDPQLVITNSTRSVEGGEFIPQSYVEQWQRLQTMGIAVAGIRDNPRFNFDPPLCLSHHEEASLNCSTPRDEQYPNPDLLSEYEDLIYNVDLTSYLCTDEICPTSSDGKLIYRDDNHLHVPYVLALRAKLADALLPKIQ</sequence>
<feature type="transmembrane region" description="Helical" evidence="1">
    <location>
        <begin position="294"/>
        <end position="319"/>
    </location>
</feature>
<dbReference type="RefSeq" id="WP_126789260.1">
    <property type="nucleotide sequence ID" value="NZ_PIPN01000003.1"/>
</dbReference>
<keyword evidence="1" id="KW-0812">Transmembrane</keyword>
<feature type="transmembrane region" description="Helical" evidence="1">
    <location>
        <begin position="239"/>
        <end position="257"/>
    </location>
</feature>
<evidence type="ECO:0000256" key="1">
    <source>
        <dbReference type="SAM" id="Phobius"/>
    </source>
</evidence>
<organism evidence="4 5">
    <name type="scientific">Aliidiomarina sedimenti</name>
    <dbReference type="NCBI Taxonomy" id="1933879"/>
    <lineage>
        <taxon>Bacteria</taxon>
        <taxon>Pseudomonadati</taxon>
        <taxon>Pseudomonadota</taxon>
        <taxon>Gammaproteobacteria</taxon>
        <taxon>Alteromonadales</taxon>
        <taxon>Idiomarinaceae</taxon>
        <taxon>Aliidiomarina</taxon>
    </lineage>
</organism>
<feature type="domain" description="Acyltransferase 3" evidence="2">
    <location>
        <begin position="13"/>
        <end position="345"/>
    </location>
</feature>
<evidence type="ECO:0000313" key="5">
    <source>
        <dbReference type="Proteomes" id="UP000287410"/>
    </source>
</evidence>
<dbReference type="Pfam" id="PF01757">
    <property type="entry name" value="Acyl_transf_3"/>
    <property type="match status" value="1"/>
</dbReference>
<comment type="caution">
    <text evidence="4">The sequence shown here is derived from an EMBL/GenBank/DDBJ whole genome shotgun (WGS) entry which is preliminary data.</text>
</comment>
<reference evidence="4 5" key="1">
    <citation type="journal article" date="2018" name="Front. Microbiol.">
        <title>Genome-Based Analysis Reveals the Taxonomy and Diversity of the Family Idiomarinaceae.</title>
        <authorList>
            <person name="Liu Y."/>
            <person name="Lai Q."/>
            <person name="Shao Z."/>
        </authorList>
    </citation>
    <scope>NUCLEOTIDE SEQUENCE [LARGE SCALE GENOMIC DNA]</scope>
    <source>
        <strain evidence="4 5">GBSy1</strain>
    </source>
</reference>
<evidence type="ECO:0008006" key="6">
    <source>
        <dbReference type="Google" id="ProtNLM"/>
    </source>
</evidence>
<dbReference type="Proteomes" id="UP000287410">
    <property type="component" value="Unassembled WGS sequence"/>
</dbReference>
<evidence type="ECO:0000259" key="2">
    <source>
        <dbReference type="Pfam" id="PF01757"/>
    </source>
</evidence>
<feature type="transmembrane region" description="Helical" evidence="1">
    <location>
        <begin position="208"/>
        <end position="227"/>
    </location>
</feature>
<feature type="transmembrane region" description="Helical" evidence="1">
    <location>
        <begin position="263"/>
        <end position="282"/>
    </location>
</feature>
<dbReference type="EMBL" id="PIPN01000003">
    <property type="protein sequence ID" value="RUO29989.1"/>
    <property type="molecule type" value="Genomic_DNA"/>
</dbReference>
<feature type="transmembrane region" description="Helical" evidence="1">
    <location>
        <begin position="325"/>
        <end position="345"/>
    </location>
</feature>
<dbReference type="PANTHER" id="PTHR23028">
    <property type="entry name" value="ACETYLTRANSFERASE"/>
    <property type="match status" value="1"/>
</dbReference>
<dbReference type="InterPro" id="IPR043968">
    <property type="entry name" value="SGNH"/>
</dbReference>
<keyword evidence="5" id="KW-1185">Reference proteome</keyword>
<feature type="transmembrane region" description="Helical" evidence="1">
    <location>
        <begin position="38"/>
        <end position="57"/>
    </location>
</feature>
<dbReference type="InterPro" id="IPR050879">
    <property type="entry name" value="Acyltransferase_3"/>
</dbReference>
<evidence type="ECO:0000313" key="4">
    <source>
        <dbReference type="EMBL" id="RUO29989.1"/>
    </source>
</evidence>
<name>A0ABY0BZD9_9GAMM</name>
<feature type="transmembrane region" description="Helical" evidence="1">
    <location>
        <begin position="12"/>
        <end position="32"/>
    </location>
</feature>
<gene>
    <name evidence="4" type="ORF">CWE12_08490</name>
</gene>
<protein>
    <recommendedName>
        <fullName evidence="6">Acyltransferase</fullName>
    </recommendedName>
</protein>
<keyword evidence="1" id="KW-0472">Membrane</keyword>
<keyword evidence="1" id="KW-1133">Transmembrane helix</keyword>
<feature type="transmembrane region" description="Helical" evidence="1">
    <location>
        <begin position="77"/>
        <end position="96"/>
    </location>
</feature>
<accession>A0ABY0BZD9</accession>
<dbReference type="PANTHER" id="PTHR23028:SF53">
    <property type="entry name" value="ACYL_TRANSF_3 DOMAIN-CONTAINING PROTEIN"/>
    <property type="match status" value="1"/>
</dbReference>
<dbReference type="InterPro" id="IPR002656">
    <property type="entry name" value="Acyl_transf_3_dom"/>
</dbReference>
<feature type="transmembrane region" description="Helical" evidence="1">
    <location>
        <begin position="140"/>
        <end position="164"/>
    </location>
</feature>
<feature type="domain" description="SGNH" evidence="3">
    <location>
        <begin position="447"/>
        <end position="648"/>
    </location>
</feature>
<proteinExistence type="predicted"/>
<feature type="transmembrane region" description="Helical" evidence="1">
    <location>
        <begin position="176"/>
        <end position="196"/>
    </location>
</feature>
<evidence type="ECO:0000259" key="3">
    <source>
        <dbReference type="Pfam" id="PF19040"/>
    </source>
</evidence>